<organism evidence="3 4">
    <name type="scientific">Puniceibacterium sediminis</name>
    <dbReference type="NCBI Taxonomy" id="1608407"/>
    <lineage>
        <taxon>Bacteria</taxon>
        <taxon>Pseudomonadati</taxon>
        <taxon>Pseudomonadota</taxon>
        <taxon>Alphaproteobacteria</taxon>
        <taxon>Rhodobacterales</taxon>
        <taxon>Paracoccaceae</taxon>
        <taxon>Puniceibacterium</taxon>
    </lineage>
</organism>
<feature type="chain" id="PRO_5012421269" description="DUF4410 domain-containing protein" evidence="2">
    <location>
        <begin position="19"/>
        <end position="237"/>
    </location>
</feature>
<protein>
    <recommendedName>
        <fullName evidence="5">DUF4410 domain-containing protein</fullName>
    </recommendedName>
</protein>
<proteinExistence type="predicted"/>
<sequence length="237" mass="25113">MSRLLLCLAFVLGLSACADGARDLRKPVEPIGNFKLGHAIVVAPNIVQGPASRDATAEEWIAGVDAALEERFRRYEGDKFYHIGVSVEGFVLALPGVPLVFNPKSVVIIKVTVFDDANAAKMNEEPEQITALEAVSAKTVVGSGVTQSKEEQLKLLSDNVSLQIEKWMRRMQLEEGWFGGPDAGVDAAEAGVATADVPSAIMSPETERPAATSGHTVADPTVPFSPMIEAEPSGVSG</sequence>
<reference evidence="3 4" key="1">
    <citation type="submission" date="2017-06" db="EMBL/GenBank/DDBJ databases">
        <authorList>
            <person name="Kim H.J."/>
            <person name="Triplett B.A."/>
        </authorList>
    </citation>
    <scope>NUCLEOTIDE SEQUENCE [LARGE SCALE GENOMIC DNA]</scope>
    <source>
        <strain evidence="3 4">DSM 29052</strain>
    </source>
</reference>
<dbReference type="AlphaFoldDB" id="A0A238VJM4"/>
<dbReference type="Proteomes" id="UP000198417">
    <property type="component" value="Unassembled WGS sequence"/>
</dbReference>
<keyword evidence="2" id="KW-0732">Signal</keyword>
<dbReference type="RefSeq" id="WP_176439049.1">
    <property type="nucleotide sequence ID" value="NZ_FZNN01000002.1"/>
</dbReference>
<feature type="signal peptide" evidence="2">
    <location>
        <begin position="1"/>
        <end position="18"/>
    </location>
</feature>
<keyword evidence="4" id="KW-1185">Reference proteome</keyword>
<feature type="region of interest" description="Disordered" evidence="1">
    <location>
        <begin position="205"/>
        <end position="237"/>
    </location>
</feature>
<dbReference type="PROSITE" id="PS51257">
    <property type="entry name" value="PROKAR_LIPOPROTEIN"/>
    <property type="match status" value="1"/>
</dbReference>
<dbReference type="EMBL" id="FZNN01000002">
    <property type="protein sequence ID" value="SNR33699.1"/>
    <property type="molecule type" value="Genomic_DNA"/>
</dbReference>
<accession>A0A238VJM4</accession>
<evidence type="ECO:0000256" key="2">
    <source>
        <dbReference type="SAM" id="SignalP"/>
    </source>
</evidence>
<evidence type="ECO:0000313" key="4">
    <source>
        <dbReference type="Proteomes" id="UP000198417"/>
    </source>
</evidence>
<evidence type="ECO:0000313" key="3">
    <source>
        <dbReference type="EMBL" id="SNR33699.1"/>
    </source>
</evidence>
<gene>
    <name evidence="3" type="ORF">SAMN06265370_102170</name>
</gene>
<evidence type="ECO:0008006" key="5">
    <source>
        <dbReference type="Google" id="ProtNLM"/>
    </source>
</evidence>
<evidence type="ECO:0000256" key="1">
    <source>
        <dbReference type="SAM" id="MobiDB-lite"/>
    </source>
</evidence>
<name>A0A238VJM4_9RHOB</name>